<name>A0AAC8WFL3_FUSNP</name>
<sequence>MNKILETLLEEKEIKLKGSLYHLIQINFSYNSNHIEGSQLTEEQTQYIYETNSFISNKEKVISIDDINETINHFKCFDYILENIYILDENLIKTLHKILKNNTSDSQKEWFKVGDYKLKANFIGNIKTTSPSNVSKEMKKLLDEYNSKSKITFDDIVDFHYKFEAIHPFQDGNGRVGRLIMFKECLRNDIIPFIIDEEHKLFYYRGLKNYEKDKTYLIETCLSTQDKYIKLLNDLEIFK</sequence>
<dbReference type="SUPFAM" id="SSF140931">
    <property type="entry name" value="Fic-like"/>
    <property type="match status" value="1"/>
</dbReference>
<organism evidence="5 6">
    <name type="scientific">Fusobacterium nucleatum subsp. polymorphum</name>
    <name type="common">Fusobacterium polymorphum</name>
    <dbReference type="NCBI Taxonomy" id="76857"/>
    <lineage>
        <taxon>Bacteria</taxon>
        <taxon>Fusobacteriati</taxon>
        <taxon>Fusobacteriota</taxon>
        <taxon>Fusobacteriia</taxon>
        <taxon>Fusobacteriales</taxon>
        <taxon>Fusobacteriaceae</taxon>
        <taxon>Fusobacterium</taxon>
    </lineage>
</organism>
<gene>
    <name evidence="5" type="ORF">RO02_02535</name>
</gene>
<dbReference type="Pfam" id="PF02661">
    <property type="entry name" value="Fic"/>
    <property type="match status" value="1"/>
</dbReference>
<keyword evidence="2" id="KW-0067">ATP-binding</keyword>
<dbReference type="EMBL" id="CP013121">
    <property type="protein sequence ID" value="ALM93531.1"/>
    <property type="molecule type" value="Genomic_DNA"/>
</dbReference>
<feature type="binding site" evidence="2">
    <location>
        <begin position="171"/>
        <end position="178"/>
    </location>
    <ligand>
        <name>ATP</name>
        <dbReference type="ChEBI" id="CHEBI:30616"/>
    </ligand>
</feature>
<feature type="active site" evidence="1">
    <location>
        <position position="167"/>
    </location>
</feature>
<dbReference type="InterPro" id="IPR040198">
    <property type="entry name" value="Fido_containing"/>
</dbReference>
<feature type="site" description="Important for autoinhibition of adenylyltransferase activity" evidence="3">
    <location>
        <position position="36"/>
    </location>
</feature>
<evidence type="ECO:0000313" key="5">
    <source>
        <dbReference type="EMBL" id="ALM93531.1"/>
    </source>
</evidence>
<protein>
    <submittedName>
        <fullName evidence="5">Cell filamentation protein Fic</fullName>
    </submittedName>
</protein>
<evidence type="ECO:0000256" key="2">
    <source>
        <dbReference type="PIRSR" id="PIRSR640198-2"/>
    </source>
</evidence>
<feature type="binding site" evidence="2">
    <location>
        <begin position="203"/>
        <end position="204"/>
    </location>
    <ligand>
        <name>ATP</name>
        <dbReference type="ChEBI" id="CHEBI:30616"/>
    </ligand>
</feature>
<dbReference type="GO" id="GO:0005524">
    <property type="term" value="F:ATP binding"/>
    <property type="evidence" value="ECO:0007669"/>
    <property type="project" value="UniProtKB-KW"/>
</dbReference>
<proteinExistence type="predicted"/>
<evidence type="ECO:0000259" key="4">
    <source>
        <dbReference type="PROSITE" id="PS51459"/>
    </source>
</evidence>
<dbReference type="AlphaFoldDB" id="A0AAC8WFL3"/>
<dbReference type="RefSeq" id="WP_060495904.1">
    <property type="nucleotide sequence ID" value="NZ_CP013121.1"/>
</dbReference>
<keyword evidence="2" id="KW-0547">Nucleotide-binding</keyword>
<feature type="domain" description="Fido" evidence="4">
    <location>
        <begin position="87"/>
        <end position="234"/>
    </location>
</feature>
<dbReference type="InterPro" id="IPR003812">
    <property type="entry name" value="Fido"/>
</dbReference>
<evidence type="ECO:0000313" key="6">
    <source>
        <dbReference type="Proteomes" id="UP000067061"/>
    </source>
</evidence>
<dbReference type="PANTHER" id="PTHR13504:SF38">
    <property type="entry name" value="FIDO DOMAIN-CONTAINING PROTEIN"/>
    <property type="match status" value="1"/>
</dbReference>
<dbReference type="Proteomes" id="UP000067061">
    <property type="component" value="Chromosome"/>
</dbReference>
<dbReference type="Gene3D" id="1.10.3290.10">
    <property type="entry name" value="Fido-like domain"/>
    <property type="match status" value="1"/>
</dbReference>
<dbReference type="InterPro" id="IPR036597">
    <property type="entry name" value="Fido-like_dom_sf"/>
</dbReference>
<reference evidence="5 6" key="1">
    <citation type="submission" date="2015-11" db="EMBL/GenBank/DDBJ databases">
        <authorList>
            <person name="Kook J.-K."/>
            <person name="Park S.-N."/>
            <person name="Lim Y.K."/>
            <person name="Jo E."/>
        </authorList>
    </citation>
    <scope>NUCLEOTIDE SEQUENCE [LARGE SCALE GENOMIC DNA]</scope>
    <source>
        <strain evidence="5 6">ChDC F306</strain>
    </source>
</reference>
<evidence type="ECO:0000256" key="1">
    <source>
        <dbReference type="PIRSR" id="PIRSR640198-1"/>
    </source>
</evidence>
<dbReference type="PANTHER" id="PTHR13504">
    <property type="entry name" value="FIDO DOMAIN-CONTAINING PROTEIN DDB_G0283145"/>
    <property type="match status" value="1"/>
</dbReference>
<dbReference type="PROSITE" id="PS51459">
    <property type="entry name" value="FIDO"/>
    <property type="match status" value="1"/>
</dbReference>
<accession>A0AAC8WFL3</accession>
<evidence type="ECO:0000256" key="3">
    <source>
        <dbReference type="PIRSR" id="PIRSR640198-3"/>
    </source>
</evidence>